<keyword evidence="5 7" id="KW-1133">Transmembrane helix</keyword>
<evidence type="ECO:0000256" key="1">
    <source>
        <dbReference type="ARBA" id="ARBA00004429"/>
    </source>
</evidence>
<feature type="transmembrane region" description="Helical" evidence="7">
    <location>
        <begin position="177"/>
        <end position="201"/>
    </location>
</feature>
<comment type="function">
    <text evidence="7">Part of the tripartite ATP-independent periplasmic (TRAP) transport system.</text>
</comment>
<keyword evidence="10" id="KW-1185">Reference proteome</keyword>
<feature type="transmembrane region" description="Helical" evidence="7">
    <location>
        <begin position="335"/>
        <end position="365"/>
    </location>
</feature>
<feature type="transmembrane region" description="Helical" evidence="7">
    <location>
        <begin position="102"/>
        <end position="130"/>
    </location>
</feature>
<organism evidence="9 10">
    <name type="scientific">Hydrogenophaga laconesensis</name>
    <dbReference type="NCBI Taxonomy" id="1805971"/>
    <lineage>
        <taxon>Bacteria</taxon>
        <taxon>Pseudomonadati</taxon>
        <taxon>Pseudomonadota</taxon>
        <taxon>Betaproteobacteria</taxon>
        <taxon>Burkholderiales</taxon>
        <taxon>Comamonadaceae</taxon>
        <taxon>Hydrogenophaga</taxon>
    </lineage>
</organism>
<keyword evidence="4 7" id="KW-0812">Transmembrane</keyword>
<proteinExistence type="inferred from homology"/>
<dbReference type="PANTHER" id="PTHR33362:SF5">
    <property type="entry name" value="C4-DICARBOXYLATE TRAP TRANSPORTER LARGE PERMEASE PROTEIN DCTM"/>
    <property type="match status" value="1"/>
</dbReference>
<dbReference type="Proteomes" id="UP001265550">
    <property type="component" value="Unassembled WGS sequence"/>
</dbReference>
<gene>
    <name evidence="9" type="ORF">J2X09_004739</name>
</gene>
<feature type="transmembrane region" description="Helical" evidence="7">
    <location>
        <begin position="235"/>
        <end position="258"/>
    </location>
</feature>
<comment type="caution">
    <text evidence="9">The sequence shown here is derived from an EMBL/GenBank/DDBJ whole genome shotgun (WGS) entry which is preliminary data.</text>
</comment>
<comment type="caution">
    <text evidence="7">Lacks conserved residue(s) required for the propagation of feature annotation.</text>
</comment>
<evidence type="ECO:0000256" key="6">
    <source>
        <dbReference type="ARBA" id="ARBA00023136"/>
    </source>
</evidence>
<feature type="domain" description="TRAP C4-dicarboxylate transport system permease DctM subunit" evidence="8">
    <location>
        <begin position="12"/>
        <end position="442"/>
    </location>
</feature>
<dbReference type="NCBIfam" id="TIGR00786">
    <property type="entry name" value="dctM"/>
    <property type="match status" value="1"/>
</dbReference>
<evidence type="ECO:0000256" key="5">
    <source>
        <dbReference type="ARBA" id="ARBA00022989"/>
    </source>
</evidence>
<comment type="similarity">
    <text evidence="7">Belongs to the TRAP transporter large permease family.</text>
</comment>
<comment type="subunit">
    <text evidence="7">The complex comprises the extracytoplasmic solute receptor protein and the two transmembrane proteins.</text>
</comment>
<keyword evidence="2" id="KW-1003">Cell membrane</keyword>
<dbReference type="InterPro" id="IPR010656">
    <property type="entry name" value="DctM"/>
</dbReference>
<keyword evidence="3 7" id="KW-0997">Cell inner membrane</keyword>
<feature type="transmembrane region" description="Helical" evidence="7">
    <location>
        <begin position="142"/>
        <end position="165"/>
    </location>
</feature>
<evidence type="ECO:0000256" key="3">
    <source>
        <dbReference type="ARBA" id="ARBA00022519"/>
    </source>
</evidence>
<keyword evidence="7" id="KW-0813">Transport</keyword>
<dbReference type="PANTHER" id="PTHR33362">
    <property type="entry name" value="SIALIC ACID TRAP TRANSPORTER PERMEASE PROTEIN SIAT-RELATED"/>
    <property type="match status" value="1"/>
</dbReference>
<evidence type="ECO:0000313" key="9">
    <source>
        <dbReference type="EMBL" id="MDR7096970.1"/>
    </source>
</evidence>
<sequence length="454" mass="48194">MQNPTDLLILIGALLALVFSGIHIAVALGLCSMLGLFLMTGDIHGMISFASSTAYEALRDYVFAVIPLFMLMGEFLAKCGAARDLFTLVNRSMNRIKGRLGVATVLANALFAFVTGVSIAAAAAFSKIAYPEMRRHGYERKFALGCIAGSACLGMLIPPSVLMIVWGVLTELSIGKLFIAGIIPGILVVLLYVGYIAWVAYRQPHRVGEGFKPQPVQALSADGQSVDVPEADLRAILWSTIGIVALIVIVLGGIWFGFFTPTEGAGVGATLALVLAISRGMRLKEMMEAVVSVGRTSAPLLLLLVTAQLYSRVLSMTGVTGMAQDFFSQSGMSPYVVLLMMVLVWFVLGMLIDSISIILLTVPVFAPVAAAMGFDPIAFAILGILAIETGLLTPPFGILAFTVRASIPNEPGLKTGEIFLGSVPYWIVLLIAIVTIAVFPALATWLPNLALANP</sequence>
<dbReference type="InterPro" id="IPR004681">
    <property type="entry name" value="TRAP_DctM"/>
</dbReference>
<accession>A0ABU1VHL8</accession>
<comment type="subcellular location">
    <subcellularLocation>
        <location evidence="1 7">Cell inner membrane</location>
        <topology evidence="1 7">Multi-pass membrane protein</topology>
    </subcellularLocation>
</comment>
<keyword evidence="6 7" id="KW-0472">Membrane</keyword>
<evidence type="ECO:0000313" key="10">
    <source>
        <dbReference type="Proteomes" id="UP001265550"/>
    </source>
</evidence>
<feature type="transmembrane region" description="Helical" evidence="7">
    <location>
        <begin position="377"/>
        <end position="402"/>
    </location>
</feature>
<protein>
    <recommendedName>
        <fullName evidence="7">TRAP transporter large permease protein</fullName>
    </recommendedName>
</protein>
<dbReference type="EMBL" id="JAVDWE010000018">
    <property type="protein sequence ID" value="MDR7096970.1"/>
    <property type="molecule type" value="Genomic_DNA"/>
</dbReference>
<name>A0ABU1VHL8_9BURK</name>
<dbReference type="RefSeq" id="WP_204735263.1">
    <property type="nucleotide sequence ID" value="NZ_JAVDWE010000018.1"/>
</dbReference>
<evidence type="ECO:0000256" key="2">
    <source>
        <dbReference type="ARBA" id="ARBA00022475"/>
    </source>
</evidence>
<feature type="transmembrane region" description="Helical" evidence="7">
    <location>
        <begin position="423"/>
        <end position="446"/>
    </location>
</feature>
<feature type="transmembrane region" description="Helical" evidence="7">
    <location>
        <begin position="61"/>
        <end position="81"/>
    </location>
</feature>
<reference evidence="9 10" key="1">
    <citation type="submission" date="2023-07" db="EMBL/GenBank/DDBJ databases">
        <title>Sorghum-associated microbial communities from plants grown in Nebraska, USA.</title>
        <authorList>
            <person name="Schachtman D."/>
        </authorList>
    </citation>
    <scope>NUCLEOTIDE SEQUENCE [LARGE SCALE GENOMIC DNA]</scope>
    <source>
        <strain evidence="9 10">BE240</strain>
    </source>
</reference>
<evidence type="ECO:0000256" key="7">
    <source>
        <dbReference type="RuleBase" id="RU369079"/>
    </source>
</evidence>
<dbReference type="PIRSF" id="PIRSF006066">
    <property type="entry name" value="HI0050"/>
    <property type="match status" value="1"/>
</dbReference>
<evidence type="ECO:0000259" key="8">
    <source>
        <dbReference type="Pfam" id="PF06808"/>
    </source>
</evidence>
<dbReference type="Pfam" id="PF06808">
    <property type="entry name" value="DctM"/>
    <property type="match status" value="1"/>
</dbReference>
<evidence type="ECO:0000256" key="4">
    <source>
        <dbReference type="ARBA" id="ARBA00022692"/>
    </source>
</evidence>